<feature type="signal peptide" evidence="1">
    <location>
        <begin position="1"/>
        <end position="21"/>
    </location>
</feature>
<name>A0A9Q8P507_PASFU</name>
<dbReference type="AlphaFoldDB" id="A0A9Q8P507"/>
<reference evidence="2" key="2">
    <citation type="journal article" date="2022" name="Microb. Genom.">
        <title>A chromosome-scale genome assembly of the tomato pathogen Cladosporium fulvum reveals a compartmentalized genome architecture and the presence of a dispensable chromosome.</title>
        <authorList>
            <person name="Zaccaron A.Z."/>
            <person name="Chen L.H."/>
            <person name="Samaras A."/>
            <person name="Stergiopoulos I."/>
        </authorList>
    </citation>
    <scope>NUCLEOTIDE SEQUENCE</scope>
    <source>
        <strain evidence="2">Race5_Kim</strain>
    </source>
</reference>
<organism evidence="2 3">
    <name type="scientific">Passalora fulva</name>
    <name type="common">Tomato leaf mold</name>
    <name type="synonym">Cladosporium fulvum</name>
    <dbReference type="NCBI Taxonomy" id="5499"/>
    <lineage>
        <taxon>Eukaryota</taxon>
        <taxon>Fungi</taxon>
        <taxon>Dikarya</taxon>
        <taxon>Ascomycota</taxon>
        <taxon>Pezizomycotina</taxon>
        <taxon>Dothideomycetes</taxon>
        <taxon>Dothideomycetidae</taxon>
        <taxon>Mycosphaerellales</taxon>
        <taxon>Mycosphaerellaceae</taxon>
        <taxon>Fulvia</taxon>
    </lineage>
</organism>
<reference evidence="2" key="1">
    <citation type="submission" date="2021-12" db="EMBL/GenBank/DDBJ databases">
        <authorList>
            <person name="Zaccaron A."/>
            <person name="Stergiopoulos I."/>
        </authorList>
    </citation>
    <scope>NUCLEOTIDE SEQUENCE</scope>
    <source>
        <strain evidence="2">Race5_Kim</strain>
    </source>
</reference>
<keyword evidence="3" id="KW-1185">Reference proteome</keyword>
<dbReference type="EMBL" id="CP090164">
    <property type="protein sequence ID" value="UJO13513.1"/>
    <property type="molecule type" value="Genomic_DNA"/>
</dbReference>
<feature type="chain" id="PRO_5040177128" description="Secreted protein" evidence="1">
    <location>
        <begin position="22"/>
        <end position="92"/>
    </location>
</feature>
<gene>
    <name evidence="2" type="ORF">CLAFUR5_02601</name>
</gene>
<evidence type="ECO:0000256" key="1">
    <source>
        <dbReference type="SAM" id="SignalP"/>
    </source>
</evidence>
<accession>A0A9Q8P507</accession>
<evidence type="ECO:0000313" key="3">
    <source>
        <dbReference type="Proteomes" id="UP000756132"/>
    </source>
</evidence>
<sequence>MYISVSTLLLLTIARLHVSIATYNVERELQLQPRRSDHPNGYFCEAGNLVILAGGERDEIVCGGNNGQCCSVAPDHNSGHCLNCYIVHGCPC</sequence>
<dbReference type="KEGG" id="ffu:CLAFUR5_02601"/>
<keyword evidence="1" id="KW-0732">Signal</keyword>
<dbReference type="RefSeq" id="XP_047757879.1">
    <property type="nucleotide sequence ID" value="XM_047901749.1"/>
</dbReference>
<proteinExistence type="predicted"/>
<dbReference type="Proteomes" id="UP000756132">
    <property type="component" value="Chromosome 2"/>
</dbReference>
<protein>
    <recommendedName>
        <fullName evidence="4">Secreted protein</fullName>
    </recommendedName>
</protein>
<dbReference type="GeneID" id="71982479"/>
<evidence type="ECO:0008006" key="4">
    <source>
        <dbReference type="Google" id="ProtNLM"/>
    </source>
</evidence>
<evidence type="ECO:0000313" key="2">
    <source>
        <dbReference type="EMBL" id="UJO13513.1"/>
    </source>
</evidence>